<dbReference type="PROSITE" id="PS51257">
    <property type="entry name" value="PROKAR_LIPOPROTEIN"/>
    <property type="match status" value="1"/>
</dbReference>
<dbReference type="Proteomes" id="UP001055336">
    <property type="component" value="Chromosome"/>
</dbReference>
<evidence type="ECO:0000313" key="4">
    <source>
        <dbReference type="EMBL" id="UMB67900.1"/>
    </source>
</evidence>
<evidence type="ECO:0000256" key="2">
    <source>
        <dbReference type="SAM" id="SignalP"/>
    </source>
</evidence>
<dbReference type="InterPro" id="IPR056271">
    <property type="entry name" value="CDGP_dom"/>
</dbReference>
<accession>A0ABY3VEQ3</accession>
<keyword evidence="2" id="KW-0732">Signal</keyword>
<dbReference type="EMBL" id="CP092488">
    <property type="protein sequence ID" value="UMB67900.1"/>
    <property type="molecule type" value="Genomic_DNA"/>
</dbReference>
<feature type="chain" id="PRO_5047547590" description="CDGP domain-containing protein" evidence="2">
    <location>
        <begin position="28"/>
        <end position="101"/>
    </location>
</feature>
<keyword evidence="5" id="KW-1185">Reference proteome</keyword>
<feature type="domain" description="CDGP" evidence="3">
    <location>
        <begin position="33"/>
        <end position="100"/>
    </location>
</feature>
<name>A0ABY3VEQ3_9MYCO</name>
<dbReference type="Pfam" id="PF24238">
    <property type="entry name" value="CDGP"/>
    <property type="match status" value="1"/>
</dbReference>
<sequence length="101" mass="10380">MKDMMIKRYLIAALGTALATAGLTATAAPASAGCLHPPGLAPMAQMCDSPIDGDGMWERCLTNYPGGPLNPATVDCNTMSAGDPPKEADPAMQTPPTHIDP</sequence>
<evidence type="ECO:0000313" key="5">
    <source>
        <dbReference type="Proteomes" id="UP001055336"/>
    </source>
</evidence>
<gene>
    <name evidence="4" type="ORF">MKK62_15575</name>
</gene>
<organism evidence="4 5">
    <name type="scientific">Mycobacterium paraterrae</name>
    <dbReference type="NCBI Taxonomy" id="577492"/>
    <lineage>
        <taxon>Bacteria</taxon>
        <taxon>Bacillati</taxon>
        <taxon>Actinomycetota</taxon>
        <taxon>Actinomycetes</taxon>
        <taxon>Mycobacteriales</taxon>
        <taxon>Mycobacteriaceae</taxon>
        <taxon>Mycobacterium</taxon>
    </lineage>
</organism>
<dbReference type="PROSITE" id="PS51318">
    <property type="entry name" value="TAT"/>
    <property type="match status" value="1"/>
</dbReference>
<reference evidence="4" key="1">
    <citation type="submission" date="2022-08" db="EMBL/GenBank/DDBJ databases">
        <title>Whole genome sequencing of non-tuberculosis mycobacteria type-strains.</title>
        <authorList>
            <person name="Igarashi Y."/>
            <person name="Osugi A."/>
            <person name="Mitarai S."/>
        </authorList>
    </citation>
    <scope>NUCLEOTIDE SEQUENCE</scope>
    <source>
        <strain evidence="4">DSM 45127</strain>
    </source>
</reference>
<evidence type="ECO:0000256" key="1">
    <source>
        <dbReference type="SAM" id="MobiDB-lite"/>
    </source>
</evidence>
<evidence type="ECO:0000259" key="3">
    <source>
        <dbReference type="Pfam" id="PF24238"/>
    </source>
</evidence>
<feature type="signal peptide" evidence="2">
    <location>
        <begin position="1"/>
        <end position="27"/>
    </location>
</feature>
<protein>
    <recommendedName>
        <fullName evidence="3">CDGP domain-containing protein</fullName>
    </recommendedName>
</protein>
<feature type="region of interest" description="Disordered" evidence="1">
    <location>
        <begin position="75"/>
        <end position="101"/>
    </location>
</feature>
<proteinExistence type="predicted"/>
<dbReference type="InterPro" id="IPR006311">
    <property type="entry name" value="TAT_signal"/>
</dbReference>